<gene>
    <name evidence="1" type="ORF">H744_2c0839</name>
</gene>
<reference evidence="1 2" key="1">
    <citation type="submission" date="2013-05" db="EMBL/GenBank/DDBJ databases">
        <title>Complete genome sequence of the lipase-producing bacterium Photobacterium gaetbulicola Gung47.</title>
        <authorList>
            <person name="Kim Y.-O."/>
        </authorList>
    </citation>
    <scope>NUCLEOTIDE SEQUENCE [LARGE SCALE GENOMIC DNA]</scope>
    <source>
        <strain evidence="1 2">Gung47</strain>
    </source>
</reference>
<organism evidence="1 2">
    <name type="scientific">Photobacterium gaetbulicola Gung47</name>
    <dbReference type="NCBI Taxonomy" id="658445"/>
    <lineage>
        <taxon>Bacteria</taxon>
        <taxon>Pseudomonadati</taxon>
        <taxon>Pseudomonadota</taxon>
        <taxon>Gammaproteobacteria</taxon>
        <taxon>Vibrionales</taxon>
        <taxon>Vibrionaceae</taxon>
        <taxon>Photobacterium</taxon>
    </lineage>
</organism>
<dbReference type="HOGENOM" id="CLU_993433_0_0_6"/>
<dbReference type="Proteomes" id="UP000032303">
    <property type="component" value="Chromosome 2"/>
</dbReference>
<dbReference type="AlphaFoldDB" id="A0A0C5W7P3"/>
<evidence type="ECO:0008006" key="3">
    <source>
        <dbReference type="Google" id="ProtNLM"/>
    </source>
</evidence>
<keyword evidence="2" id="KW-1185">Reference proteome</keyword>
<dbReference type="EMBL" id="CP005974">
    <property type="protein sequence ID" value="AJR07561.1"/>
    <property type="molecule type" value="Genomic_DNA"/>
</dbReference>
<name>A0A0C5W7P3_9GAMM</name>
<evidence type="ECO:0000313" key="1">
    <source>
        <dbReference type="EMBL" id="AJR07561.1"/>
    </source>
</evidence>
<evidence type="ECO:0000313" key="2">
    <source>
        <dbReference type="Proteomes" id="UP000032303"/>
    </source>
</evidence>
<dbReference type="OrthoDB" id="5862313at2"/>
<accession>A0A0C5W7P3</accession>
<protein>
    <recommendedName>
        <fullName evidence="3">Replication protein</fullName>
    </recommendedName>
</protein>
<sequence>MSQLRNTKIRVGHLLDMNGFESEMKAKNETRARYKVLYRDGRRESTQLADRLWGCVENDVPCHSVACKSCCREFRLALVEELVTFISDLPKGVEYYMVTVALYDQVTDRCLDVNTQKIKDRYRKMISRAGIQWPVFGVVEMDYCPERELWEPHIHMLVANTNDGTFETLLDRLKRSQQKAEGRPNARKHTINSREVIDPKEAISYVFKFMWQLLPLNKGWKKGRLPQLQNSNHLLYQDKLSFSKLMLLHKARIEGGRLKIKCP</sequence>
<dbReference type="KEGG" id="pgb:H744_2c0839"/>
<dbReference type="PATRIC" id="fig|658445.3.peg.2749"/>
<proteinExistence type="predicted"/>